<evidence type="ECO:0000256" key="1">
    <source>
        <dbReference type="SAM" id="MobiDB-lite"/>
    </source>
</evidence>
<feature type="region of interest" description="Disordered" evidence="1">
    <location>
        <begin position="921"/>
        <end position="943"/>
    </location>
</feature>
<proteinExistence type="predicted"/>
<keyword evidence="3" id="KW-1185">Reference proteome</keyword>
<sequence length="951" mass="106679">MRGPNKWNTCFGEGTNIQNSFVNSFIAAATEAQASEHINLSRDNVHLSHGHRSLHPGPSGCWQCLRLCCLPLLLPILIPIRRAVETECYGTDVIKTVISGSHYSRAHTAHSIIHEVLTSMMFEAFLSKFPERLTELDALQVNCQSKELTSEEWNTTKERADSIQAAFQDYLKERASLSQSFDYWKTYVSDLFPIIRDLTNSLRSGDWILYLSAIERATSLFFFFGRTNYCRWTPLFLQDCYQLKDKFPLLYDSYMNGGFVVNTTKKGSGVPFDQALEQCYNRPAKVSGGIIGVTRKKEAVALWGIIKHKKDQYVELLEMKGDVGGELSLHHAFNPSTATKIVMMVQDIEEYLQKVCSPLQDQVALKNVLTGEIVTNVNVDKLLCCLTEGSAACAKFIDDRLRNRSISIHSTISRIKFRSPKTILKLTSKADIKDETIKALKFIEYGCHRGFTLEELLQHEITNSAFFLVDKDGYLRKSAKSQLGAELLKLCPLIDKKGPQTSPKTHAAIIDFMALVRKVPLKKLHPPVKTFHDFAIALTSMVTKAGNNCDEIHIVFDTYREDSIKNGERERRGKSKDMVVLDVILPNQNVPVVLENFWSSSISKTAFQAFYVQWLTTNYQGTKPLYLGISPQAWIVSAWRTSPFPRLNCTHEEADDRMMFHVQDILSHRTGPTSLTLSSGDTDVFVCLLYHITVNWRDLGLQELWLVRNSGVKRSILPLHDICISLGDELTKCLPALHALTGCDTTSKISTKLAALNAVREPENSCLILNFDCPQLTESAIQMAETFLVKCLKPSTDLETFDDLRIAAFDSNALNMDFERTTCTSTNARKHILRGYYQQQLWVQAPFRDATLIMNAESYGFVRRGSLLVPEIVISKPEGLPDPCSCGKCARKNGCPCRVAGIRCCKYCKCKGVVSQSSKHRAPSLREASDPKPGVGIDGGGGGGFTVRFKE</sequence>
<evidence type="ECO:0008006" key="4">
    <source>
        <dbReference type="Google" id="ProtNLM"/>
    </source>
</evidence>
<protein>
    <recommendedName>
        <fullName evidence="4">Tesmin/TSO1-like CXC domain-containing protein</fullName>
    </recommendedName>
</protein>
<dbReference type="OrthoDB" id="6021232at2759"/>
<gene>
    <name evidence="2" type="ORF">F7725_004535</name>
</gene>
<dbReference type="EMBL" id="JAAKFY010000023">
    <property type="protein sequence ID" value="KAF3837071.1"/>
    <property type="molecule type" value="Genomic_DNA"/>
</dbReference>
<dbReference type="AlphaFoldDB" id="A0A7J5XJE8"/>
<name>A0A7J5XJE8_DISMA</name>
<reference evidence="2 3" key="1">
    <citation type="submission" date="2020-03" db="EMBL/GenBank/DDBJ databases">
        <title>Dissostichus mawsoni Genome sequencing and assembly.</title>
        <authorList>
            <person name="Park H."/>
        </authorList>
    </citation>
    <scope>NUCLEOTIDE SEQUENCE [LARGE SCALE GENOMIC DNA]</scope>
    <source>
        <strain evidence="2">DM0001</strain>
        <tissue evidence="2">Muscle</tissue>
    </source>
</reference>
<comment type="caution">
    <text evidence="2">The sequence shown here is derived from an EMBL/GenBank/DDBJ whole genome shotgun (WGS) entry which is preliminary data.</text>
</comment>
<dbReference type="PANTHER" id="PTHR47018:SF3">
    <property type="entry name" value="MYCBP-ASSOCIATED PROTEIN"/>
    <property type="match status" value="1"/>
</dbReference>
<accession>A0A7J5XJE8</accession>
<organism evidence="2 3">
    <name type="scientific">Dissostichus mawsoni</name>
    <name type="common">Antarctic cod</name>
    <dbReference type="NCBI Taxonomy" id="36200"/>
    <lineage>
        <taxon>Eukaryota</taxon>
        <taxon>Metazoa</taxon>
        <taxon>Chordata</taxon>
        <taxon>Craniata</taxon>
        <taxon>Vertebrata</taxon>
        <taxon>Euteleostomi</taxon>
        <taxon>Actinopterygii</taxon>
        <taxon>Neopterygii</taxon>
        <taxon>Teleostei</taxon>
        <taxon>Neoteleostei</taxon>
        <taxon>Acanthomorphata</taxon>
        <taxon>Eupercaria</taxon>
        <taxon>Perciformes</taxon>
        <taxon>Notothenioidei</taxon>
        <taxon>Nototheniidae</taxon>
        <taxon>Dissostichus</taxon>
    </lineage>
</organism>
<evidence type="ECO:0000313" key="3">
    <source>
        <dbReference type="Proteomes" id="UP000518266"/>
    </source>
</evidence>
<dbReference type="PANTHER" id="PTHR47018">
    <property type="entry name" value="CXC DOMAIN-CONTAINING PROTEIN-RELATED"/>
    <property type="match status" value="1"/>
</dbReference>
<evidence type="ECO:0000313" key="2">
    <source>
        <dbReference type="EMBL" id="KAF3837071.1"/>
    </source>
</evidence>
<dbReference type="Proteomes" id="UP000518266">
    <property type="component" value="Unassembled WGS sequence"/>
</dbReference>